<feature type="signal peptide" evidence="3">
    <location>
        <begin position="1"/>
        <end position="18"/>
    </location>
</feature>
<proteinExistence type="predicted"/>
<dbReference type="PANTHER" id="PTHR45080:SF38">
    <property type="entry name" value="FI23916P1-RELATED"/>
    <property type="match status" value="1"/>
</dbReference>
<feature type="compositionally biased region" description="Acidic residues" evidence="2">
    <location>
        <begin position="41"/>
        <end position="58"/>
    </location>
</feature>
<dbReference type="GO" id="GO:0007156">
    <property type="term" value="P:homophilic cell adhesion via plasma membrane adhesion molecules"/>
    <property type="evidence" value="ECO:0007669"/>
    <property type="project" value="TreeGrafter"/>
</dbReference>
<gene>
    <name evidence="6" type="ORF">PHYEVI_LOCUS2209</name>
</gene>
<feature type="compositionally biased region" description="Basic and acidic residues" evidence="2">
    <location>
        <begin position="480"/>
        <end position="491"/>
    </location>
</feature>
<feature type="domain" description="Ig-like" evidence="4">
    <location>
        <begin position="70"/>
        <end position="166"/>
    </location>
</feature>
<evidence type="ECO:0000256" key="3">
    <source>
        <dbReference type="SAM" id="SignalP"/>
    </source>
</evidence>
<dbReference type="InterPro" id="IPR003961">
    <property type="entry name" value="FN3_dom"/>
</dbReference>
<dbReference type="InterPro" id="IPR036116">
    <property type="entry name" value="FN3_sf"/>
</dbReference>
<dbReference type="CDD" id="cd00063">
    <property type="entry name" value="FN3"/>
    <property type="match status" value="1"/>
</dbReference>
<feature type="domain" description="Fibronectin type-III" evidence="5">
    <location>
        <begin position="367"/>
        <end position="464"/>
    </location>
</feature>
<dbReference type="GO" id="GO:0008046">
    <property type="term" value="F:axon guidance receptor activity"/>
    <property type="evidence" value="ECO:0007669"/>
    <property type="project" value="TreeGrafter"/>
</dbReference>
<dbReference type="Proteomes" id="UP001153712">
    <property type="component" value="Chromosome 11"/>
</dbReference>
<dbReference type="GO" id="GO:0005886">
    <property type="term" value="C:plasma membrane"/>
    <property type="evidence" value="ECO:0007669"/>
    <property type="project" value="TreeGrafter"/>
</dbReference>
<dbReference type="InterPro" id="IPR013783">
    <property type="entry name" value="Ig-like_fold"/>
</dbReference>
<dbReference type="InterPro" id="IPR007110">
    <property type="entry name" value="Ig-like_dom"/>
</dbReference>
<dbReference type="GO" id="GO:0043025">
    <property type="term" value="C:neuronal cell body"/>
    <property type="evidence" value="ECO:0007669"/>
    <property type="project" value="TreeGrafter"/>
</dbReference>
<dbReference type="PROSITE" id="PS50853">
    <property type="entry name" value="FN3"/>
    <property type="match status" value="1"/>
</dbReference>
<reference evidence="6" key="1">
    <citation type="submission" date="2022-01" db="EMBL/GenBank/DDBJ databases">
        <authorList>
            <person name="King R."/>
        </authorList>
    </citation>
    <scope>NUCLEOTIDE SEQUENCE</scope>
</reference>
<keyword evidence="7" id="KW-1185">Reference proteome</keyword>
<dbReference type="InterPro" id="IPR036179">
    <property type="entry name" value="Ig-like_dom_sf"/>
</dbReference>
<dbReference type="CDD" id="cd00096">
    <property type="entry name" value="Ig"/>
    <property type="match status" value="1"/>
</dbReference>
<dbReference type="PANTHER" id="PTHR45080">
    <property type="entry name" value="CONTACTIN 5"/>
    <property type="match status" value="1"/>
</dbReference>
<dbReference type="AlphaFoldDB" id="A0A9N9TH66"/>
<feature type="region of interest" description="Disordered" evidence="2">
    <location>
        <begin position="465"/>
        <end position="516"/>
    </location>
</feature>
<name>A0A9N9TH66_PHYSR</name>
<organism evidence="6 7">
    <name type="scientific">Phyllotreta striolata</name>
    <name type="common">Striped flea beetle</name>
    <name type="synonym">Crioceris striolata</name>
    <dbReference type="NCBI Taxonomy" id="444603"/>
    <lineage>
        <taxon>Eukaryota</taxon>
        <taxon>Metazoa</taxon>
        <taxon>Ecdysozoa</taxon>
        <taxon>Arthropoda</taxon>
        <taxon>Hexapoda</taxon>
        <taxon>Insecta</taxon>
        <taxon>Pterygota</taxon>
        <taxon>Neoptera</taxon>
        <taxon>Endopterygota</taxon>
        <taxon>Coleoptera</taxon>
        <taxon>Polyphaga</taxon>
        <taxon>Cucujiformia</taxon>
        <taxon>Chrysomeloidea</taxon>
        <taxon>Chrysomelidae</taxon>
        <taxon>Galerucinae</taxon>
        <taxon>Alticini</taxon>
        <taxon>Phyllotreta</taxon>
    </lineage>
</organism>
<dbReference type="SUPFAM" id="SSF48726">
    <property type="entry name" value="Immunoglobulin"/>
    <property type="match status" value="3"/>
</dbReference>
<feature type="region of interest" description="Disordered" evidence="2">
    <location>
        <begin position="21"/>
        <end position="73"/>
    </location>
</feature>
<dbReference type="OrthoDB" id="6159398at2759"/>
<evidence type="ECO:0000259" key="5">
    <source>
        <dbReference type="PROSITE" id="PS50853"/>
    </source>
</evidence>
<accession>A0A9N9TH66</accession>
<keyword evidence="3" id="KW-0732">Signal</keyword>
<sequence>MNVRQILVVLGLCAFVGSAPNTKGNSKPENIEDTYGSFVDGDNDMQNDDFDYGLDEEGSPPQEDNNLSPPEEHAEFISKPGVYPATIGDSIYLPCETTNQEIVTIWEKEDAGEKILLFQAGVPMKNSDNVVLNANNTLKVHVEKPTDYGAYACILMNDAESRPALTHQIVAATPPAIRGIWTNKNNETVYKQGETMMLTCEATGYPKPTISWHKENERLLVTGDTLTIPNVSKDSAGIYRCLADQPTSPSAMPVHHKPSHSFIQIHVEHPPQISVKEYLVTSNKERDAELICLVDAFPQPKIVWKKGDEIIINEGKTKISIDRRQKFIESKLLITDLADDDFTTYTCLARNSLGRMEKSISLVKVPVVREFSKPDKSNKDVVLTWKVESSSPIIAHEIQYRKKGETEWNVAKPEVTKSESDVYTVKYTLKDLDAGSYETRVRSQSEHGWSEYSSIIPFEGVLAKHGSSTHKKHHKNHHKDQKEKELKEKHISAQQEATSAPRQQEIIQKEAPVGASKTSASSAMASSLTTLSIALIFLCSIRQ</sequence>
<feature type="compositionally biased region" description="Basic residues" evidence="2">
    <location>
        <begin position="467"/>
        <end position="479"/>
    </location>
</feature>
<feature type="domain" description="Ig-like" evidence="4">
    <location>
        <begin position="271"/>
        <end position="361"/>
    </location>
</feature>
<dbReference type="PROSITE" id="PS50835">
    <property type="entry name" value="IG_LIKE"/>
    <property type="match status" value="3"/>
</dbReference>
<dbReference type="SUPFAM" id="SSF49265">
    <property type="entry name" value="Fibronectin type III"/>
    <property type="match status" value="1"/>
</dbReference>
<evidence type="ECO:0000256" key="2">
    <source>
        <dbReference type="SAM" id="MobiDB-lite"/>
    </source>
</evidence>
<feature type="compositionally biased region" description="Polar residues" evidence="2">
    <location>
        <begin position="492"/>
        <end position="506"/>
    </location>
</feature>
<dbReference type="Pfam" id="PF13927">
    <property type="entry name" value="Ig_3"/>
    <property type="match status" value="2"/>
</dbReference>
<dbReference type="GO" id="GO:0030424">
    <property type="term" value="C:axon"/>
    <property type="evidence" value="ECO:0007669"/>
    <property type="project" value="TreeGrafter"/>
</dbReference>
<evidence type="ECO:0000259" key="4">
    <source>
        <dbReference type="PROSITE" id="PS50835"/>
    </source>
</evidence>
<dbReference type="InterPro" id="IPR003598">
    <property type="entry name" value="Ig_sub2"/>
</dbReference>
<feature type="chain" id="PRO_5040369938" evidence="3">
    <location>
        <begin position="19"/>
        <end position="543"/>
    </location>
</feature>
<dbReference type="GO" id="GO:0050808">
    <property type="term" value="P:synapse organization"/>
    <property type="evidence" value="ECO:0007669"/>
    <property type="project" value="TreeGrafter"/>
</dbReference>
<dbReference type="InterPro" id="IPR003599">
    <property type="entry name" value="Ig_sub"/>
</dbReference>
<evidence type="ECO:0000313" key="6">
    <source>
        <dbReference type="EMBL" id="CAG9855767.1"/>
    </source>
</evidence>
<protein>
    <submittedName>
        <fullName evidence="6">Uncharacterized protein</fullName>
    </submittedName>
</protein>
<dbReference type="Pfam" id="PF00041">
    <property type="entry name" value="fn3"/>
    <property type="match status" value="1"/>
</dbReference>
<dbReference type="SMART" id="SM00408">
    <property type="entry name" value="IGc2"/>
    <property type="match status" value="3"/>
</dbReference>
<evidence type="ECO:0000313" key="7">
    <source>
        <dbReference type="Proteomes" id="UP001153712"/>
    </source>
</evidence>
<dbReference type="SMART" id="SM00409">
    <property type="entry name" value="IG"/>
    <property type="match status" value="3"/>
</dbReference>
<dbReference type="InterPro" id="IPR050958">
    <property type="entry name" value="Cell_Adh-Cytoskel_Orgn"/>
</dbReference>
<feature type="domain" description="Ig-like" evidence="4">
    <location>
        <begin position="175"/>
        <end position="253"/>
    </location>
</feature>
<keyword evidence="1" id="KW-0393">Immunoglobulin domain</keyword>
<dbReference type="EMBL" id="OU900104">
    <property type="protein sequence ID" value="CAG9855767.1"/>
    <property type="molecule type" value="Genomic_DNA"/>
</dbReference>
<dbReference type="Gene3D" id="2.60.40.10">
    <property type="entry name" value="Immunoglobulins"/>
    <property type="match status" value="4"/>
</dbReference>
<evidence type="ECO:0000256" key="1">
    <source>
        <dbReference type="ARBA" id="ARBA00023319"/>
    </source>
</evidence>